<organism evidence="3 4">
    <name type="scientific">Rubrivivax albus</name>
    <dbReference type="NCBI Taxonomy" id="2499835"/>
    <lineage>
        <taxon>Bacteria</taxon>
        <taxon>Pseudomonadati</taxon>
        <taxon>Pseudomonadota</taxon>
        <taxon>Betaproteobacteria</taxon>
        <taxon>Burkholderiales</taxon>
        <taxon>Sphaerotilaceae</taxon>
        <taxon>Rubrivivax</taxon>
    </lineage>
</organism>
<dbReference type="PANTHER" id="PTHR40124:SF1">
    <property type="entry name" value="DISAGGREGATASE RELATED REPEAT PROTEIN"/>
    <property type="match status" value="1"/>
</dbReference>
<dbReference type="Pfam" id="PF21294">
    <property type="entry name" value="Polysacc_lyase_14"/>
    <property type="match status" value="1"/>
</dbReference>
<dbReference type="Gene3D" id="2.60.120.200">
    <property type="match status" value="1"/>
</dbReference>
<proteinExistence type="predicted"/>
<dbReference type="PANTHER" id="PTHR40124">
    <property type="match status" value="1"/>
</dbReference>
<feature type="domain" description="Polysaccharide lyase 14" evidence="2">
    <location>
        <begin position="149"/>
        <end position="345"/>
    </location>
</feature>
<dbReference type="PROSITE" id="PS51257">
    <property type="entry name" value="PROKAR_LIPOPROTEIN"/>
    <property type="match status" value="1"/>
</dbReference>
<evidence type="ECO:0000259" key="2">
    <source>
        <dbReference type="Pfam" id="PF21294"/>
    </source>
</evidence>
<evidence type="ECO:0000256" key="1">
    <source>
        <dbReference type="SAM" id="MobiDB-lite"/>
    </source>
</evidence>
<accession>A0A3S3SEK0</accession>
<comment type="caution">
    <text evidence="3">The sequence shown here is derived from an EMBL/GenBank/DDBJ whole genome shotgun (WGS) entry which is preliminary data.</text>
</comment>
<dbReference type="InterPro" id="IPR048958">
    <property type="entry name" value="Polysacc_lyase_14"/>
</dbReference>
<name>A0A3S3SEK0_9BURK</name>
<dbReference type="AlphaFoldDB" id="A0A3S3SEK0"/>
<dbReference type="EMBL" id="SACT01000001">
    <property type="protein sequence ID" value="RVT53676.1"/>
    <property type="molecule type" value="Genomic_DNA"/>
</dbReference>
<sequence length="350" mass="36759">MRYTSRYGERSAQPMLISVLAGTALLAACGGGEDGAQVTDMAGNSAAVIVDTETSTVQGATVTTAVALKSSPTSPSADGRDAPTVAVSPSANLTSPPTPRAAADFPGPDKSADLSIVWSSNLEAGVEGWPGNPVGWGVQNRSYATDPEVSGNVLRVFIPKGSIDPATMRKRGLPQGGTGFKSLLPGTYEVARLSYKVRFPSDFAQGRGGKLPGLCGGTCNGGGTIPNGADGYSARYMWTGNFAASVYAYLPTSVTYGTPIGSRQIPLRRGEWVHLVQEVKLNSIGAADGYIKVWSDGQLVVDQQGMTFRTSDQLKTDRIYFDVFYGGNDDSWAAPKDTTIEFAEFSVSGR</sequence>
<dbReference type="Proteomes" id="UP000288178">
    <property type="component" value="Unassembled WGS sequence"/>
</dbReference>
<dbReference type="OrthoDB" id="7552220at2"/>
<dbReference type="RefSeq" id="WP_128195072.1">
    <property type="nucleotide sequence ID" value="NZ_SACT01000001.1"/>
</dbReference>
<reference evidence="3 4" key="1">
    <citation type="submission" date="2019-01" db="EMBL/GenBank/DDBJ databases">
        <authorList>
            <person name="Chen W.-M."/>
        </authorList>
    </citation>
    <scope>NUCLEOTIDE SEQUENCE [LARGE SCALE GENOMIC DNA]</scope>
    <source>
        <strain evidence="3 4">ICH-3</strain>
    </source>
</reference>
<protein>
    <recommendedName>
        <fullName evidence="2">Polysaccharide lyase 14 domain-containing protein</fullName>
    </recommendedName>
</protein>
<evidence type="ECO:0000313" key="4">
    <source>
        <dbReference type="Proteomes" id="UP000288178"/>
    </source>
</evidence>
<keyword evidence="4" id="KW-1185">Reference proteome</keyword>
<feature type="region of interest" description="Disordered" evidence="1">
    <location>
        <begin position="69"/>
        <end position="107"/>
    </location>
</feature>
<evidence type="ECO:0000313" key="3">
    <source>
        <dbReference type="EMBL" id="RVT53676.1"/>
    </source>
</evidence>
<gene>
    <name evidence="3" type="ORF">ENE75_01930</name>
</gene>